<evidence type="ECO:0000256" key="3">
    <source>
        <dbReference type="ARBA" id="ARBA00022692"/>
    </source>
</evidence>
<dbReference type="OrthoDB" id="3712305at2"/>
<proteinExistence type="predicted"/>
<keyword evidence="2" id="KW-1003">Cell membrane</keyword>
<evidence type="ECO:0000313" key="8">
    <source>
        <dbReference type="EMBL" id="SDN33409.1"/>
    </source>
</evidence>
<organism evidence="8 9">
    <name type="scientific">Allokutzneria albata</name>
    <name type="common">Kibdelosporangium albatum</name>
    <dbReference type="NCBI Taxonomy" id="211114"/>
    <lineage>
        <taxon>Bacteria</taxon>
        <taxon>Bacillati</taxon>
        <taxon>Actinomycetota</taxon>
        <taxon>Actinomycetes</taxon>
        <taxon>Pseudonocardiales</taxon>
        <taxon>Pseudonocardiaceae</taxon>
        <taxon>Allokutzneria</taxon>
    </lineage>
</organism>
<dbReference type="Proteomes" id="UP000183376">
    <property type="component" value="Chromosome I"/>
</dbReference>
<name>A0A1H0AIU1_ALLAB</name>
<dbReference type="EMBL" id="LT629701">
    <property type="protein sequence ID" value="SDN33409.1"/>
    <property type="molecule type" value="Genomic_DNA"/>
</dbReference>
<evidence type="ECO:0000256" key="1">
    <source>
        <dbReference type="ARBA" id="ARBA00004651"/>
    </source>
</evidence>
<feature type="domain" description="Type II secretion system protein GspF" evidence="7">
    <location>
        <begin position="98"/>
        <end position="222"/>
    </location>
</feature>
<reference evidence="8 9" key="1">
    <citation type="submission" date="2016-10" db="EMBL/GenBank/DDBJ databases">
        <authorList>
            <person name="de Groot N.N."/>
        </authorList>
    </citation>
    <scope>NUCLEOTIDE SEQUENCE [LARGE SCALE GENOMIC DNA]</scope>
    <source>
        <strain evidence="8 9">DSM 44149</strain>
    </source>
</reference>
<keyword evidence="3 6" id="KW-0812">Transmembrane</keyword>
<evidence type="ECO:0000256" key="6">
    <source>
        <dbReference type="SAM" id="Phobius"/>
    </source>
</evidence>
<comment type="subcellular location">
    <subcellularLocation>
        <location evidence="1">Cell membrane</location>
        <topology evidence="1">Multi-pass membrane protein</topology>
    </subcellularLocation>
</comment>
<accession>A0A1H0AIU1</accession>
<keyword evidence="9" id="KW-1185">Reference proteome</keyword>
<dbReference type="InterPro" id="IPR018076">
    <property type="entry name" value="T2SS_GspF_dom"/>
</dbReference>
<dbReference type="PANTHER" id="PTHR35007:SF4">
    <property type="entry name" value="CONSERVED TRANSMEMBRANE PROTEIN-RELATED"/>
    <property type="match status" value="1"/>
</dbReference>
<dbReference type="PANTHER" id="PTHR35007">
    <property type="entry name" value="INTEGRAL MEMBRANE PROTEIN-RELATED"/>
    <property type="match status" value="1"/>
</dbReference>
<keyword evidence="4 6" id="KW-1133">Transmembrane helix</keyword>
<gene>
    <name evidence="8" type="ORF">SAMN04489726_6106</name>
</gene>
<dbReference type="AlphaFoldDB" id="A0A1H0AIU1"/>
<dbReference type="eggNOG" id="COG4965">
    <property type="taxonomic scope" value="Bacteria"/>
</dbReference>
<keyword evidence="5 6" id="KW-0472">Membrane</keyword>
<protein>
    <submittedName>
        <fullName evidence="8">Tight adherence protein B</fullName>
    </submittedName>
</protein>
<sequence length="269" mass="28142">MVAVALFLLAVGIMLWPNVSARPRLAALSGVPKRSKWTRHGPNAAILVVAAGACGCLLAGVGGGLALAALFWTGARHLRRRRFDLRRRAAARDLAAALELIVGELRSGAHPASAVENVAVDSDPETEKVLRSIACTARLGGDVRAAIDRFAEADRLRGPVLRQFGEAWSTAENHGVPLAELVEALHRDLSQRVRFESQVDSRMAGPRSTAAVLAGLPIVGLLLGEAMGAAPFAVLVGTGFGQGLLIAGSVLMCAGVAWSTRLISRVVTA</sequence>
<evidence type="ECO:0000256" key="5">
    <source>
        <dbReference type="ARBA" id="ARBA00023136"/>
    </source>
</evidence>
<evidence type="ECO:0000256" key="4">
    <source>
        <dbReference type="ARBA" id="ARBA00022989"/>
    </source>
</evidence>
<evidence type="ECO:0000313" key="9">
    <source>
        <dbReference type="Proteomes" id="UP000183376"/>
    </source>
</evidence>
<dbReference type="GO" id="GO:0005886">
    <property type="term" value="C:plasma membrane"/>
    <property type="evidence" value="ECO:0007669"/>
    <property type="project" value="UniProtKB-SubCell"/>
</dbReference>
<feature type="transmembrane region" description="Helical" evidence="6">
    <location>
        <begin position="210"/>
        <end position="234"/>
    </location>
</feature>
<evidence type="ECO:0000256" key="2">
    <source>
        <dbReference type="ARBA" id="ARBA00022475"/>
    </source>
</evidence>
<dbReference type="Pfam" id="PF00482">
    <property type="entry name" value="T2SSF"/>
    <property type="match status" value="1"/>
</dbReference>
<evidence type="ECO:0000259" key="7">
    <source>
        <dbReference type="Pfam" id="PF00482"/>
    </source>
</evidence>
<feature type="transmembrane region" description="Helical" evidence="6">
    <location>
        <begin position="240"/>
        <end position="258"/>
    </location>
</feature>
<dbReference type="STRING" id="211114.SAMN04489726_6106"/>
<dbReference type="RefSeq" id="WP_030428202.1">
    <property type="nucleotide sequence ID" value="NZ_JOEF01000003.1"/>
</dbReference>
<feature type="transmembrane region" description="Helical" evidence="6">
    <location>
        <begin position="45"/>
        <end position="72"/>
    </location>
</feature>